<evidence type="ECO:0000313" key="7">
    <source>
        <dbReference type="EMBL" id="KAG5652459.1"/>
    </source>
</evidence>
<dbReference type="PANTHER" id="PTHR11947">
    <property type="entry name" value="PYRUVATE DEHYDROGENASE KINASE"/>
    <property type="match status" value="1"/>
</dbReference>
<dbReference type="Proteomes" id="UP000717328">
    <property type="component" value="Unassembled WGS sequence"/>
</dbReference>
<dbReference type="InterPro" id="IPR039028">
    <property type="entry name" value="BCKD/PDK"/>
</dbReference>
<evidence type="ECO:0000259" key="6">
    <source>
        <dbReference type="Pfam" id="PF10436"/>
    </source>
</evidence>
<comment type="similarity">
    <text evidence="5">Belongs to the PDK/BCKDK protein kinase family.</text>
</comment>
<reference evidence="7" key="1">
    <citation type="submission" date="2021-02" db="EMBL/GenBank/DDBJ databases">
        <authorList>
            <person name="Nieuwenhuis M."/>
            <person name="Van De Peppel L.J.J."/>
        </authorList>
    </citation>
    <scope>NUCLEOTIDE SEQUENCE</scope>
    <source>
        <strain evidence="7">D49</strain>
    </source>
</reference>
<evidence type="ECO:0000256" key="2">
    <source>
        <dbReference type="ARBA" id="ARBA00022741"/>
    </source>
</evidence>
<dbReference type="Gene3D" id="1.20.140.20">
    <property type="entry name" value="Alpha-ketoacid/pyruvate dehydrogenase kinase, N-terminal domain"/>
    <property type="match status" value="1"/>
</dbReference>
<dbReference type="GO" id="GO:0004740">
    <property type="term" value="F:pyruvate dehydrogenase (acetyl-transferring) kinase activity"/>
    <property type="evidence" value="ECO:0007669"/>
    <property type="project" value="TreeGrafter"/>
</dbReference>
<keyword evidence="5" id="KW-0496">Mitochondrion</keyword>
<keyword evidence="1 5" id="KW-0808">Transferase</keyword>
<accession>A0A9P7GMD3</accession>
<dbReference type="EMBL" id="JABCKI010000125">
    <property type="protein sequence ID" value="KAG5652459.1"/>
    <property type="molecule type" value="Genomic_DNA"/>
</dbReference>
<dbReference type="InterPro" id="IPR036784">
    <property type="entry name" value="AK/P_DHK_N_sf"/>
</dbReference>
<evidence type="ECO:0000313" key="8">
    <source>
        <dbReference type="Proteomes" id="UP000717328"/>
    </source>
</evidence>
<dbReference type="SUPFAM" id="SSF69012">
    <property type="entry name" value="alpha-ketoacid dehydrogenase kinase, N-terminal domain"/>
    <property type="match status" value="1"/>
</dbReference>
<dbReference type="EC" id="2.7.11.-" evidence="5"/>
<name>A0A9P7GMD3_9AGAR</name>
<organism evidence="7 8">
    <name type="scientific">Sphagnurus paluster</name>
    <dbReference type="NCBI Taxonomy" id="117069"/>
    <lineage>
        <taxon>Eukaryota</taxon>
        <taxon>Fungi</taxon>
        <taxon>Dikarya</taxon>
        <taxon>Basidiomycota</taxon>
        <taxon>Agaricomycotina</taxon>
        <taxon>Agaricomycetes</taxon>
        <taxon>Agaricomycetidae</taxon>
        <taxon>Agaricales</taxon>
        <taxon>Tricholomatineae</taxon>
        <taxon>Lyophyllaceae</taxon>
        <taxon>Sphagnurus</taxon>
    </lineage>
</organism>
<keyword evidence="2 5" id="KW-0547">Nucleotide-binding</keyword>
<gene>
    <name evidence="7" type="ORF">H0H81_004955</name>
</gene>
<evidence type="ECO:0000256" key="1">
    <source>
        <dbReference type="ARBA" id="ARBA00022679"/>
    </source>
</evidence>
<sequence>MFNINCVARRLIRNPVQHVGIRRESTALHFYQNRQLELYASKEAKRLTLRQLIFFGRSMDEERLIKSANYVRSELPIRIAHRLRDLQALPYIAVTQEGVAKVYELYWSAFEQ</sequence>
<evidence type="ECO:0000256" key="4">
    <source>
        <dbReference type="ARBA" id="ARBA00022840"/>
    </source>
</evidence>
<protein>
    <recommendedName>
        <fullName evidence="5">Protein-serine/threonine kinase</fullName>
        <ecNumber evidence="5">2.7.11.-</ecNumber>
    </recommendedName>
</protein>
<comment type="caution">
    <text evidence="7">The sequence shown here is derived from an EMBL/GenBank/DDBJ whole genome shotgun (WGS) entry which is preliminary data.</text>
</comment>
<dbReference type="Pfam" id="PF10436">
    <property type="entry name" value="BCDHK_Adom3"/>
    <property type="match status" value="1"/>
</dbReference>
<dbReference type="PANTHER" id="PTHR11947:SF25">
    <property type="entry name" value="[PYRUVATE DEHYDROGENASE (ACETYL-TRANSFERRING)] KINASE 2, MITOCHONDRIAL"/>
    <property type="match status" value="1"/>
</dbReference>
<evidence type="ECO:0000256" key="5">
    <source>
        <dbReference type="RuleBase" id="RU366032"/>
    </source>
</evidence>
<dbReference type="GO" id="GO:0010906">
    <property type="term" value="P:regulation of glucose metabolic process"/>
    <property type="evidence" value="ECO:0007669"/>
    <property type="project" value="TreeGrafter"/>
</dbReference>
<proteinExistence type="inferred from homology"/>
<keyword evidence="4 5" id="KW-0067">ATP-binding</keyword>
<dbReference type="OrthoDB" id="3264224at2759"/>
<dbReference type="AlphaFoldDB" id="A0A9P7GMD3"/>
<comment type="subcellular location">
    <subcellularLocation>
        <location evidence="5">Mitochondrion matrix</location>
    </subcellularLocation>
</comment>
<dbReference type="GO" id="GO:0005759">
    <property type="term" value="C:mitochondrial matrix"/>
    <property type="evidence" value="ECO:0007669"/>
    <property type="project" value="UniProtKB-SubCell"/>
</dbReference>
<feature type="domain" description="Branched-chain alpha-ketoacid dehydrogenase kinase/Pyruvate dehydrogenase kinase N-terminal" evidence="6">
    <location>
        <begin position="46"/>
        <end position="112"/>
    </location>
</feature>
<dbReference type="InterPro" id="IPR018955">
    <property type="entry name" value="BCDHK/PDK_N"/>
</dbReference>
<keyword evidence="3 5" id="KW-0418">Kinase</keyword>
<dbReference type="GO" id="GO:0005524">
    <property type="term" value="F:ATP binding"/>
    <property type="evidence" value="ECO:0007669"/>
    <property type="project" value="UniProtKB-UniRule"/>
</dbReference>
<evidence type="ECO:0000256" key="3">
    <source>
        <dbReference type="ARBA" id="ARBA00022777"/>
    </source>
</evidence>
<keyword evidence="8" id="KW-1185">Reference proteome</keyword>
<reference evidence="7" key="2">
    <citation type="submission" date="2021-10" db="EMBL/GenBank/DDBJ databases">
        <title>Phylogenomics reveals ancestral predisposition of the termite-cultivated fungus Termitomyces towards a domesticated lifestyle.</title>
        <authorList>
            <person name="Auxier B."/>
            <person name="Grum-Grzhimaylo A."/>
            <person name="Cardenas M.E."/>
            <person name="Lodge J.D."/>
            <person name="Laessoe T."/>
            <person name="Pedersen O."/>
            <person name="Smith M.E."/>
            <person name="Kuyper T.W."/>
            <person name="Franco-Molano E.A."/>
            <person name="Baroni T.J."/>
            <person name="Aanen D.K."/>
        </authorList>
    </citation>
    <scope>NUCLEOTIDE SEQUENCE</scope>
    <source>
        <strain evidence="7">D49</strain>
    </source>
</reference>